<gene>
    <name evidence="2" type="ORF">AW09_003836</name>
</gene>
<dbReference type="SUPFAM" id="SSF47090">
    <property type="entry name" value="PGBD-like"/>
    <property type="match status" value="1"/>
</dbReference>
<dbReference type="EMBL" id="JDVG02000603">
    <property type="protein sequence ID" value="KFB71055.1"/>
    <property type="molecule type" value="Genomic_DNA"/>
</dbReference>
<comment type="caution">
    <text evidence="2">The sequence shown here is derived from an EMBL/GenBank/DDBJ whole genome shotgun (WGS) entry which is preliminary data.</text>
</comment>
<dbReference type="InterPro" id="IPR036365">
    <property type="entry name" value="PGBD-like_sf"/>
</dbReference>
<evidence type="ECO:0000313" key="3">
    <source>
        <dbReference type="Proteomes" id="UP000020077"/>
    </source>
</evidence>
<dbReference type="InterPro" id="IPR036366">
    <property type="entry name" value="PGBDSf"/>
</dbReference>
<dbReference type="AlphaFoldDB" id="A0A080LTZ0"/>
<accession>A0A080LTZ0</accession>
<name>A0A080LTZ0_9PROT</name>
<organism evidence="2 3">
    <name type="scientific">Candidatus Accumulibacter phosphatis</name>
    <dbReference type="NCBI Taxonomy" id="327160"/>
    <lineage>
        <taxon>Bacteria</taxon>
        <taxon>Pseudomonadati</taxon>
        <taxon>Pseudomonadota</taxon>
        <taxon>Betaproteobacteria</taxon>
        <taxon>Candidatus Accumulibacter</taxon>
    </lineage>
</organism>
<feature type="domain" description="Peptidoglycan binding-like" evidence="1">
    <location>
        <begin position="266"/>
        <end position="321"/>
    </location>
</feature>
<dbReference type="Gene3D" id="1.10.101.10">
    <property type="entry name" value="PGBD-like superfamily/PGBD"/>
    <property type="match status" value="1"/>
</dbReference>
<protein>
    <submittedName>
        <fullName evidence="2">Putative peptidoglycan binding domain protein</fullName>
    </submittedName>
</protein>
<reference evidence="2 3" key="1">
    <citation type="submission" date="2014-02" db="EMBL/GenBank/DDBJ databases">
        <title>Expanding our view of genomic diversity in Candidatus Accumulibacter clades.</title>
        <authorList>
            <person name="Skennerton C.T."/>
            <person name="Barr J.J."/>
            <person name="Slater F.R."/>
            <person name="Bond P.L."/>
            <person name="Tyson G.W."/>
        </authorList>
    </citation>
    <scope>NUCLEOTIDE SEQUENCE [LARGE SCALE GENOMIC DNA]</scope>
    <source>
        <strain evidence="3">BA-91</strain>
    </source>
</reference>
<dbReference type="Proteomes" id="UP000020077">
    <property type="component" value="Unassembled WGS sequence"/>
</dbReference>
<dbReference type="InterPro" id="IPR002477">
    <property type="entry name" value="Peptidoglycan-bd-like"/>
</dbReference>
<proteinExistence type="predicted"/>
<sequence>MSEAIPSQAPAAEPQDNPFATVAQLLRSLRESLEGTKRPGQAPRWVRIARIRAYRGDTDFISKAVIPAVDKALAFTVLYLASLTLQARDLLQQADSAKALVETSGEMLQVVTTEEFTQALAEAVDQKGVVNPLREARGVIDNVTTFVDKVPDPADLDLISKELYGLLCLEQLPLDEAGLDATTEVHLNLETSGKIRLLQMALNNPVRIRGLGKSKQGEQELAFLGTRRIWPAAAADLPGKAIGRWGTELDSETIYEFDFTRPGVAGQDIAEANGLLEKLGYVEPAVTDAKVFDDTLQRRLRRFQKINGLAITGQLDNPTLNGLQHLNHASKSLKRAQSFDADALKDFDDTKNET</sequence>
<evidence type="ECO:0000313" key="2">
    <source>
        <dbReference type="EMBL" id="KFB71055.1"/>
    </source>
</evidence>
<dbReference type="Pfam" id="PF01471">
    <property type="entry name" value="PG_binding_1"/>
    <property type="match status" value="1"/>
</dbReference>
<evidence type="ECO:0000259" key="1">
    <source>
        <dbReference type="Pfam" id="PF01471"/>
    </source>
</evidence>